<comment type="caution">
    <text evidence="1">The sequence shown here is derived from an EMBL/GenBank/DDBJ whole genome shotgun (WGS) entry which is preliminary data.</text>
</comment>
<accession>A0A419IAB5</accession>
<proteinExistence type="predicted"/>
<sequence>MAACDARDIEGLLTGFTDDTVWVTGTSVARGRAELTELFGSVMVTLPPTLTAGNVRSGDDRIAAQPTERLSWDGVDRESPIARFCQLEGDRIASGKIDREGRAELG</sequence>
<dbReference type="AlphaFoldDB" id="A0A419IAB5"/>
<organism evidence="1 2">
    <name type="scientific">Amycolatopsis panacis</name>
    <dbReference type="NCBI Taxonomy" id="2340917"/>
    <lineage>
        <taxon>Bacteria</taxon>
        <taxon>Bacillati</taxon>
        <taxon>Actinomycetota</taxon>
        <taxon>Actinomycetes</taxon>
        <taxon>Pseudonocardiales</taxon>
        <taxon>Pseudonocardiaceae</taxon>
        <taxon>Amycolatopsis</taxon>
    </lineage>
</organism>
<dbReference type="RefSeq" id="WP_120021894.1">
    <property type="nucleotide sequence ID" value="NZ_QZFV01000043.1"/>
</dbReference>
<dbReference type="EMBL" id="QZFV01000043">
    <property type="protein sequence ID" value="RJQ90040.1"/>
    <property type="molecule type" value="Genomic_DNA"/>
</dbReference>
<reference evidence="1 2" key="1">
    <citation type="submission" date="2018-09" db="EMBL/GenBank/DDBJ databases">
        <title>YIM PH 21725 draft genome.</title>
        <authorList>
            <person name="Miao C."/>
        </authorList>
    </citation>
    <scope>NUCLEOTIDE SEQUENCE [LARGE SCALE GENOMIC DNA]</scope>
    <source>
        <strain evidence="2">YIM PH21725</strain>
    </source>
</reference>
<protein>
    <submittedName>
        <fullName evidence="1">Nuclear transport factor 2 family protein</fullName>
    </submittedName>
</protein>
<dbReference type="InterPro" id="IPR032710">
    <property type="entry name" value="NTF2-like_dom_sf"/>
</dbReference>
<evidence type="ECO:0000313" key="2">
    <source>
        <dbReference type="Proteomes" id="UP000285112"/>
    </source>
</evidence>
<dbReference type="Gene3D" id="3.10.450.50">
    <property type="match status" value="1"/>
</dbReference>
<dbReference type="OrthoDB" id="3854040at2"/>
<dbReference type="Proteomes" id="UP000285112">
    <property type="component" value="Unassembled WGS sequence"/>
</dbReference>
<dbReference type="SUPFAM" id="SSF54427">
    <property type="entry name" value="NTF2-like"/>
    <property type="match status" value="1"/>
</dbReference>
<evidence type="ECO:0000313" key="1">
    <source>
        <dbReference type="EMBL" id="RJQ90040.1"/>
    </source>
</evidence>
<name>A0A419IAB5_9PSEU</name>
<keyword evidence="2" id="KW-1185">Reference proteome</keyword>
<gene>
    <name evidence="1" type="ORF">D5S19_03535</name>
</gene>